<reference evidence="1" key="2">
    <citation type="journal article" date="2014" name="BMC Genomics">
        <title>A genomic perspective to assessing quality of mass-reared SIT flies used in Mediterranean fruit fly (Ceratitis capitata) eradication in California.</title>
        <authorList>
            <person name="Calla B."/>
            <person name="Hall B."/>
            <person name="Hou S."/>
            <person name="Geib S.M."/>
        </authorList>
    </citation>
    <scope>NUCLEOTIDE SEQUENCE</scope>
</reference>
<protein>
    <recommendedName>
        <fullName evidence="2">Fanconi anemia group I protein</fullName>
    </recommendedName>
</protein>
<evidence type="ECO:0000313" key="1">
    <source>
        <dbReference type="EMBL" id="JAC06374.1"/>
    </source>
</evidence>
<proteinExistence type="evidence at transcript level"/>
<evidence type="ECO:0008006" key="2">
    <source>
        <dbReference type="Google" id="ProtNLM"/>
    </source>
</evidence>
<feature type="non-terminal residue" evidence="1">
    <location>
        <position position="1"/>
    </location>
</feature>
<accession>W8C826</accession>
<dbReference type="EMBL" id="GAMC01000182">
    <property type="protein sequence ID" value="JAC06374.1"/>
    <property type="molecule type" value="mRNA"/>
</dbReference>
<organism evidence="1">
    <name type="scientific">Ceratitis capitata</name>
    <name type="common">Mediterranean fruit fly</name>
    <name type="synonym">Tephritis capitata</name>
    <dbReference type="NCBI Taxonomy" id="7213"/>
    <lineage>
        <taxon>Eukaryota</taxon>
        <taxon>Metazoa</taxon>
        <taxon>Ecdysozoa</taxon>
        <taxon>Arthropoda</taxon>
        <taxon>Hexapoda</taxon>
        <taxon>Insecta</taxon>
        <taxon>Pterygota</taxon>
        <taxon>Neoptera</taxon>
        <taxon>Endopterygota</taxon>
        <taxon>Diptera</taxon>
        <taxon>Brachycera</taxon>
        <taxon>Muscomorpha</taxon>
        <taxon>Tephritoidea</taxon>
        <taxon>Tephritidae</taxon>
        <taxon>Ceratitis</taxon>
        <taxon>Ceratitis</taxon>
    </lineage>
</organism>
<reference evidence="1" key="1">
    <citation type="submission" date="2013-07" db="EMBL/GenBank/DDBJ databases">
        <authorList>
            <person name="Geib S."/>
        </authorList>
    </citation>
    <scope>NUCLEOTIDE SEQUENCE</scope>
</reference>
<name>W8C826_CERCA</name>
<dbReference type="AlphaFoldDB" id="W8C826"/>
<dbReference type="OrthoDB" id="7883050at2759"/>
<sequence>LKHILEFYLKEIKSVDLLPRYVNALWSNFTYMQSMHIYFDLTKATDVPLVMRYFIAQFTIVVYRNMLKAPEKFARQIKYVFQTSPTLFRELESQCVKGILLQLYSSTELELLRDSAGTMNEFLFEFEDYFISVITKDTTLIYPYLLNLFIQFTCCIEETKNFDKLEICAIQIYQKYEDLERTLKRLDDESKMPSVKNMNAYNSILQKLNVLLQVDYVVFDTLEQLIKTLHVRLIEKSQICELAQKHEIFIDVHATELLVNSCIKLSYNEDLTKTAQTWLAQEIRILEGYLLRRLTNAEAKTDAQMLRLKTYFICLANLYYIFDNASGMYKLSLNLRSYHIMVEALLLGCLRLKATSITKSAIVSEENMLLHTKYILQYQKSMFSKFTQLHSSADIVIPSAVAWKVCLHYGLSSHKFNGEILSFMEALTKHHFKGFTHISAVLVYNLYKQRTETKVDDIKRVIHAQKFFIDQLPPALSPTLLCVNVVLKVLQLLQQSLKVLSPTTGGNRLAALKHLNHYINNLNVNSDNVLPDIREQAYALQNHMLNNAEQTYLKSYLSELDEYDKNKEEA</sequence>